<sequence>MNKQLVDGVGYQHVVYRKLHRQSQSLHIYIDGDGSPWLHGRYIAKDPSPKNPLALDLANLDTHADVVYLGRPCYLGLNEAPLCDESLWTSARYSAAVVRSMANAAQTIISEQGATWVSLIGYSGGGSLAMLMLEYMESVDELITVAANLDIDRWTAHHGYLPLHRSLNPMTARYPSHIRYRHFAGADDKNIPLAQTRLFVAKHGGELTVIPDFTHSCCWAESWPALIQ</sequence>
<dbReference type="RefSeq" id="WP_344932663.1">
    <property type="nucleotide sequence ID" value="NZ_BAABDM010000001.1"/>
</dbReference>
<name>A0ABP7WG12_9GAMM</name>
<evidence type="ECO:0000313" key="1">
    <source>
        <dbReference type="EMBL" id="GAA4087973.1"/>
    </source>
</evidence>
<reference evidence="2" key="1">
    <citation type="journal article" date="2019" name="Int. J. Syst. Evol. Microbiol.">
        <title>The Global Catalogue of Microorganisms (GCM) 10K type strain sequencing project: providing services to taxonomists for standard genome sequencing and annotation.</title>
        <authorList>
            <consortium name="The Broad Institute Genomics Platform"/>
            <consortium name="The Broad Institute Genome Sequencing Center for Infectious Disease"/>
            <person name="Wu L."/>
            <person name="Ma J."/>
        </authorList>
    </citation>
    <scope>NUCLEOTIDE SEQUENCE [LARGE SCALE GENOMIC DNA]</scope>
    <source>
        <strain evidence="2">JCM 17304</strain>
    </source>
</reference>
<comment type="caution">
    <text evidence="1">The sequence shown here is derived from an EMBL/GenBank/DDBJ whole genome shotgun (WGS) entry which is preliminary data.</text>
</comment>
<gene>
    <name evidence="1" type="ORF">GCM10022414_08470</name>
</gene>
<organism evidence="1 2">
    <name type="scientific">Zhongshania borealis</name>
    <dbReference type="NCBI Taxonomy" id="889488"/>
    <lineage>
        <taxon>Bacteria</taxon>
        <taxon>Pseudomonadati</taxon>
        <taxon>Pseudomonadota</taxon>
        <taxon>Gammaproteobacteria</taxon>
        <taxon>Cellvibrionales</taxon>
        <taxon>Spongiibacteraceae</taxon>
        <taxon>Zhongshania</taxon>
    </lineage>
</organism>
<proteinExistence type="predicted"/>
<evidence type="ECO:0000313" key="2">
    <source>
        <dbReference type="Proteomes" id="UP001500392"/>
    </source>
</evidence>
<dbReference type="EMBL" id="BAABDM010000001">
    <property type="protein sequence ID" value="GAA4087973.1"/>
    <property type="molecule type" value="Genomic_DNA"/>
</dbReference>
<accession>A0ABP7WG12</accession>
<protein>
    <recommendedName>
        <fullName evidence="3">Alpha/beta hydrolase</fullName>
    </recommendedName>
</protein>
<dbReference type="Proteomes" id="UP001500392">
    <property type="component" value="Unassembled WGS sequence"/>
</dbReference>
<evidence type="ECO:0008006" key="3">
    <source>
        <dbReference type="Google" id="ProtNLM"/>
    </source>
</evidence>
<dbReference type="Gene3D" id="3.40.50.1820">
    <property type="entry name" value="alpha/beta hydrolase"/>
    <property type="match status" value="1"/>
</dbReference>
<dbReference type="SUPFAM" id="SSF53474">
    <property type="entry name" value="alpha/beta-Hydrolases"/>
    <property type="match status" value="1"/>
</dbReference>
<keyword evidence="2" id="KW-1185">Reference proteome</keyword>
<dbReference type="InterPro" id="IPR029058">
    <property type="entry name" value="AB_hydrolase_fold"/>
</dbReference>